<evidence type="ECO:0000256" key="9">
    <source>
        <dbReference type="RuleBase" id="RU000688"/>
    </source>
</evidence>
<evidence type="ECO:0000313" key="13">
    <source>
        <dbReference type="Proteomes" id="UP001497382"/>
    </source>
</evidence>
<feature type="transmembrane region" description="Helical" evidence="10">
    <location>
        <begin position="303"/>
        <end position="322"/>
    </location>
</feature>
<feature type="transmembrane region" description="Helical" evidence="10">
    <location>
        <begin position="259"/>
        <end position="283"/>
    </location>
</feature>
<comment type="subcellular location">
    <subcellularLocation>
        <location evidence="1">Membrane</location>
        <topology evidence="1">Multi-pass membrane protein</topology>
    </subcellularLocation>
</comment>
<evidence type="ECO:0000256" key="3">
    <source>
        <dbReference type="ARBA" id="ARBA00022692"/>
    </source>
</evidence>
<feature type="transmembrane region" description="Helical" evidence="10">
    <location>
        <begin position="159"/>
        <end position="181"/>
    </location>
</feature>
<protein>
    <recommendedName>
        <fullName evidence="11">G-protein coupled receptors family 1 profile domain-containing protein</fullName>
    </recommendedName>
</protein>
<comment type="caution">
    <text evidence="12">The sequence shown here is derived from an EMBL/GenBank/DDBJ whole genome shotgun (WGS) entry which is preliminary data.</text>
</comment>
<dbReference type="SMART" id="SM01381">
    <property type="entry name" value="7TM_GPCR_Srsx"/>
    <property type="match status" value="1"/>
</dbReference>
<dbReference type="PRINTS" id="PR00237">
    <property type="entry name" value="GPCRRHODOPSN"/>
</dbReference>
<dbReference type="Pfam" id="PF00001">
    <property type="entry name" value="7tm_1"/>
    <property type="match status" value="1"/>
</dbReference>
<keyword evidence="4 10" id="KW-1133">Transmembrane helix</keyword>
<keyword evidence="5 9" id="KW-0297">G-protein coupled receptor</keyword>
<keyword evidence="13" id="KW-1185">Reference proteome</keyword>
<evidence type="ECO:0000256" key="2">
    <source>
        <dbReference type="ARBA" id="ARBA00010663"/>
    </source>
</evidence>
<dbReference type="PANTHER" id="PTHR24243:SF233">
    <property type="entry name" value="THYROTROPIN-RELEASING HORMONE RECEPTOR"/>
    <property type="match status" value="1"/>
</dbReference>
<feature type="transmembrane region" description="Helical" evidence="10">
    <location>
        <begin position="37"/>
        <end position="66"/>
    </location>
</feature>
<feature type="transmembrane region" description="Helical" evidence="10">
    <location>
        <begin position="209"/>
        <end position="233"/>
    </location>
</feature>
<dbReference type="PANTHER" id="PTHR24243">
    <property type="entry name" value="G-PROTEIN COUPLED RECEPTOR"/>
    <property type="match status" value="1"/>
</dbReference>
<reference evidence="12 13" key="1">
    <citation type="submission" date="2024-04" db="EMBL/GenBank/DDBJ databases">
        <authorList>
            <person name="Rising A."/>
            <person name="Reimegard J."/>
            <person name="Sonavane S."/>
            <person name="Akerstrom W."/>
            <person name="Nylinder S."/>
            <person name="Hedman E."/>
            <person name="Kallberg Y."/>
        </authorList>
    </citation>
    <scope>NUCLEOTIDE SEQUENCE [LARGE SCALE GENOMIC DNA]</scope>
</reference>
<evidence type="ECO:0000256" key="7">
    <source>
        <dbReference type="ARBA" id="ARBA00023170"/>
    </source>
</evidence>
<gene>
    <name evidence="12" type="ORF">LARSCL_LOCUS11610</name>
</gene>
<keyword evidence="3 9" id="KW-0812">Transmembrane</keyword>
<dbReference type="PROSITE" id="PS00237">
    <property type="entry name" value="G_PROTEIN_RECEP_F1_1"/>
    <property type="match status" value="1"/>
</dbReference>
<dbReference type="InterPro" id="IPR017452">
    <property type="entry name" value="GPCR_Rhodpsn_7TM"/>
</dbReference>
<dbReference type="GO" id="GO:0004930">
    <property type="term" value="F:G protein-coupled receptor activity"/>
    <property type="evidence" value="ECO:0007669"/>
    <property type="project" value="UniProtKB-KW"/>
</dbReference>
<dbReference type="GO" id="GO:0005886">
    <property type="term" value="C:plasma membrane"/>
    <property type="evidence" value="ECO:0007669"/>
    <property type="project" value="TreeGrafter"/>
</dbReference>
<dbReference type="SUPFAM" id="SSF81321">
    <property type="entry name" value="Family A G protein-coupled receptor-like"/>
    <property type="match status" value="1"/>
</dbReference>
<organism evidence="12 13">
    <name type="scientific">Larinioides sclopetarius</name>
    <dbReference type="NCBI Taxonomy" id="280406"/>
    <lineage>
        <taxon>Eukaryota</taxon>
        <taxon>Metazoa</taxon>
        <taxon>Ecdysozoa</taxon>
        <taxon>Arthropoda</taxon>
        <taxon>Chelicerata</taxon>
        <taxon>Arachnida</taxon>
        <taxon>Araneae</taxon>
        <taxon>Araneomorphae</taxon>
        <taxon>Entelegynae</taxon>
        <taxon>Araneoidea</taxon>
        <taxon>Araneidae</taxon>
        <taxon>Larinioides</taxon>
    </lineage>
</organism>
<evidence type="ECO:0000256" key="8">
    <source>
        <dbReference type="ARBA" id="ARBA00023224"/>
    </source>
</evidence>
<keyword evidence="6 10" id="KW-0472">Membrane</keyword>
<evidence type="ECO:0000256" key="5">
    <source>
        <dbReference type="ARBA" id="ARBA00023040"/>
    </source>
</evidence>
<evidence type="ECO:0000256" key="1">
    <source>
        <dbReference type="ARBA" id="ARBA00004141"/>
    </source>
</evidence>
<dbReference type="Proteomes" id="UP001497382">
    <property type="component" value="Unassembled WGS sequence"/>
</dbReference>
<keyword evidence="8 9" id="KW-0807">Transducer</keyword>
<feature type="transmembrane region" description="Helical" evidence="10">
    <location>
        <begin position="119"/>
        <end position="138"/>
    </location>
</feature>
<dbReference type="Gene3D" id="1.20.1070.10">
    <property type="entry name" value="Rhodopsin 7-helix transmembrane proteins"/>
    <property type="match status" value="1"/>
</dbReference>
<evidence type="ECO:0000256" key="4">
    <source>
        <dbReference type="ARBA" id="ARBA00022989"/>
    </source>
</evidence>
<accession>A0AAV2AC31</accession>
<dbReference type="EMBL" id="CAXIEN010000145">
    <property type="protein sequence ID" value="CAL1281528.1"/>
    <property type="molecule type" value="Genomic_DNA"/>
</dbReference>
<dbReference type="PROSITE" id="PS50262">
    <property type="entry name" value="G_PROTEIN_RECEP_F1_2"/>
    <property type="match status" value="1"/>
</dbReference>
<feature type="transmembrane region" description="Helical" evidence="10">
    <location>
        <begin position="78"/>
        <end position="99"/>
    </location>
</feature>
<evidence type="ECO:0000259" key="11">
    <source>
        <dbReference type="PROSITE" id="PS50262"/>
    </source>
</evidence>
<proteinExistence type="inferred from homology"/>
<sequence length="395" mass="44934">MVTEENDSISNFEPALNISYQMVNFSADDFTRLELSVYLRIAVSTFCLLSLTLGTLGNILVVVVIWKAKELRSSMSLFLVNLSLADLMILLMCVPLVLVELHTNLSSWLLGEGMCKVVPYVQMTTEHASVLTILAISFERYYAICQPLKAGYKCTPMRALVIIAVIWLVAALSTTPMLFTIRCFIKRDLYSEKFVNVCFMSVELLWQKLFYLLSIGIFYILPFLILLVVYCHIGKHLMTCSKGLNSSNEENQMRSRRQVVLMLVAVVVSFFVCMLPFRIFVIWLILSPPEDIINLGTETYFNLLYSCSVLLYINATLNPFLYNAISSKFRRSFIHILGCSSIRKTTKSTTASNTATIDTRTNNRKLILSFNTRQHTAAKYNKQQLPLDHGKNLHV</sequence>
<feature type="domain" description="G-protein coupled receptors family 1 profile" evidence="11">
    <location>
        <begin position="57"/>
        <end position="322"/>
    </location>
</feature>
<evidence type="ECO:0000313" key="12">
    <source>
        <dbReference type="EMBL" id="CAL1281528.1"/>
    </source>
</evidence>
<keyword evidence="7 9" id="KW-0675">Receptor</keyword>
<dbReference type="AlphaFoldDB" id="A0AAV2AC31"/>
<name>A0AAV2AC31_9ARAC</name>
<evidence type="ECO:0000256" key="6">
    <source>
        <dbReference type="ARBA" id="ARBA00023136"/>
    </source>
</evidence>
<dbReference type="InterPro" id="IPR000276">
    <property type="entry name" value="GPCR_Rhodpsn"/>
</dbReference>
<evidence type="ECO:0000256" key="10">
    <source>
        <dbReference type="SAM" id="Phobius"/>
    </source>
</evidence>
<comment type="similarity">
    <text evidence="2 9">Belongs to the G-protein coupled receptor 1 family.</text>
</comment>